<evidence type="ECO:0000313" key="1">
    <source>
        <dbReference type="EMBL" id="KKN15279.1"/>
    </source>
</evidence>
<protein>
    <submittedName>
        <fullName evidence="1">Uncharacterized protein</fullName>
    </submittedName>
</protein>
<accession>A0A0F9NBE5</accession>
<dbReference type="EMBL" id="LAZR01003728">
    <property type="protein sequence ID" value="KKN15279.1"/>
    <property type="molecule type" value="Genomic_DNA"/>
</dbReference>
<proteinExistence type="predicted"/>
<comment type="caution">
    <text evidence="1">The sequence shown here is derived from an EMBL/GenBank/DDBJ whole genome shotgun (WGS) entry which is preliminary data.</text>
</comment>
<name>A0A0F9NBE5_9ZZZZ</name>
<sequence length="92" mass="10013">MKEYLLGTAIKIIALLNVATPTTATITIEDQGSIEKISDVAMTKDADAVYSYIWQSASTDNTGTYVARLTIVSGGYTAVKEYKMELIKQSDL</sequence>
<organism evidence="1">
    <name type="scientific">marine sediment metagenome</name>
    <dbReference type="NCBI Taxonomy" id="412755"/>
    <lineage>
        <taxon>unclassified sequences</taxon>
        <taxon>metagenomes</taxon>
        <taxon>ecological metagenomes</taxon>
    </lineage>
</organism>
<reference evidence="1" key="1">
    <citation type="journal article" date="2015" name="Nature">
        <title>Complex archaea that bridge the gap between prokaryotes and eukaryotes.</title>
        <authorList>
            <person name="Spang A."/>
            <person name="Saw J.H."/>
            <person name="Jorgensen S.L."/>
            <person name="Zaremba-Niedzwiedzka K."/>
            <person name="Martijn J."/>
            <person name="Lind A.E."/>
            <person name="van Eijk R."/>
            <person name="Schleper C."/>
            <person name="Guy L."/>
            <person name="Ettema T.J."/>
        </authorList>
    </citation>
    <scope>NUCLEOTIDE SEQUENCE</scope>
</reference>
<gene>
    <name evidence="1" type="ORF">LCGC14_0987660</name>
</gene>
<dbReference type="AlphaFoldDB" id="A0A0F9NBE5"/>